<protein>
    <recommendedName>
        <fullName evidence="4">Type 4 fimbrial biogenesis protein PilX N-terminal domain-containing protein</fullName>
    </recommendedName>
</protein>
<comment type="caution">
    <text evidence="2">The sequence shown here is derived from an EMBL/GenBank/DDBJ whole genome shotgun (WGS) entry which is preliminary data.</text>
</comment>
<feature type="transmembrane region" description="Helical" evidence="1">
    <location>
        <begin position="21"/>
        <end position="42"/>
    </location>
</feature>
<keyword evidence="1" id="KW-0812">Transmembrane</keyword>
<proteinExistence type="predicted"/>
<evidence type="ECO:0008006" key="4">
    <source>
        <dbReference type="Google" id="ProtNLM"/>
    </source>
</evidence>
<keyword evidence="1" id="KW-1133">Transmembrane helix</keyword>
<evidence type="ECO:0000313" key="3">
    <source>
        <dbReference type="Proteomes" id="UP000727993"/>
    </source>
</evidence>
<organism evidence="2 3">
    <name type="scientific">Candidatus Neomicrothrix subdominans</name>
    <dbReference type="NCBI Taxonomy" id="2954438"/>
    <lineage>
        <taxon>Bacteria</taxon>
        <taxon>Bacillati</taxon>
        <taxon>Actinomycetota</taxon>
        <taxon>Acidimicrobiia</taxon>
        <taxon>Acidimicrobiales</taxon>
        <taxon>Microthrixaceae</taxon>
        <taxon>Candidatus Neomicrothrix</taxon>
    </lineage>
</organism>
<reference evidence="2 3" key="1">
    <citation type="submission" date="2020-10" db="EMBL/GenBank/DDBJ databases">
        <title>Connecting structure to function with the recovery of over 1000 high-quality activated sludge metagenome-assembled genomes encoding full-length rRNA genes using long-read sequencing.</title>
        <authorList>
            <person name="Singleton C.M."/>
            <person name="Petriglieri F."/>
            <person name="Kristensen J.M."/>
            <person name="Kirkegaard R.H."/>
            <person name="Michaelsen T.Y."/>
            <person name="Andersen M.H."/>
            <person name="Karst S.M."/>
            <person name="Dueholm M.S."/>
            <person name="Nielsen P.H."/>
            <person name="Albertsen M."/>
        </authorList>
    </citation>
    <scope>NUCLEOTIDE SEQUENCE [LARGE SCALE GENOMIC DNA]</scope>
    <source>
        <strain evidence="2">Lyne_18-Q3-R50-59_MAXAC.006</strain>
    </source>
</reference>
<dbReference type="Proteomes" id="UP000727993">
    <property type="component" value="Unassembled WGS sequence"/>
</dbReference>
<gene>
    <name evidence="2" type="ORF">IPN02_09215</name>
</gene>
<name>A0A936TFU9_9ACTN</name>
<evidence type="ECO:0000256" key="1">
    <source>
        <dbReference type="SAM" id="Phobius"/>
    </source>
</evidence>
<evidence type="ECO:0000313" key="2">
    <source>
        <dbReference type="EMBL" id="MBK9297000.1"/>
    </source>
</evidence>
<keyword evidence="1" id="KW-0472">Membrane</keyword>
<accession>A0A936TFU9</accession>
<dbReference type="EMBL" id="JADJZA010000006">
    <property type="protein sequence ID" value="MBK9297000.1"/>
    <property type="molecule type" value="Genomic_DNA"/>
</dbReference>
<sequence length="161" mass="16700">MNPMCAFRSRVQEDRSQRGSSLIMAMAIMVIGMLTVVALMGYTTVSLRSASAYTTSTERLQAASDAVDVAITKLRDDRTLGSIGGTESVDAAYGDAAATCAAVAGSGAPNPGGDGGFLDRTVSCTGSYLGKDLLWTKVQLIDLNGDQPGAVAQELERRVGS</sequence>
<dbReference type="AlphaFoldDB" id="A0A936TFU9"/>